<evidence type="ECO:0000256" key="8">
    <source>
        <dbReference type="SAM" id="Phobius"/>
    </source>
</evidence>
<feature type="transmembrane region" description="Helical" evidence="8">
    <location>
        <begin position="29"/>
        <end position="46"/>
    </location>
</feature>
<keyword evidence="5 8" id="KW-0812">Transmembrane</keyword>
<dbReference type="RefSeq" id="WP_230500892.1">
    <property type="nucleotide sequence ID" value="NZ_CAKJTJ010000007.1"/>
</dbReference>
<dbReference type="InterPro" id="IPR002758">
    <property type="entry name" value="Cation_antiport_E"/>
</dbReference>
<dbReference type="PANTHER" id="PTHR34584">
    <property type="entry name" value="NA(+)/H(+) ANTIPORTER SUBUNIT E1"/>
    <property type="match status" value="1"/>
</dbReference>
<keyword evidence="7 8" id="KW-0472">Membrane</keyword>
<organism evidence="9 10">
    <name type="scientific">Sutcliffiella rhizosphaerae</name>
    <dbReference type="NCBI Taxonomy" id="2880967"/>
    <lineage>
        <taxon>Bacteria</taxon>
        <taxon>Bacillati</taxon>
        <taxon>Bacillota</taxon>
        <taxon>Bacilli</taxon>
        <taxon>Bacillales</taxon>
        <taxon>Bacillaceae</taxon>
        <taxon>Sutcliffiella</taxon>
    </lineage>
</organism>
<comment type="similarity">
    <text evidence="2">Belongs to the CPA3 antiporters (TC 2.A.63) subunit E family.</text>
</comment>
<proteinExistence type="inferred from homology"/>
<keyword evidence="10" id="KW-1185">Reference proteome</keyword>
<keyword evidence="4" id="KW-1003">Cell membrane</keyword>
<keyword evidence="6 8" id="KW-1133">Transmembrane helix</keyword>
<dbReference type="Proteomes" id="UP000789833">
    <property type="component" value="Unassembled WGS sequence"/>
</dbReference>
<dbReference type="PIRSF" id="PIRSF019239">
    <property type="entry name" value="MrpE"/>
    <property type="match status" value="1"/>
</dbReference>
<dbReference type="PANTHER" id="PTHR34584:SF1">
    <property type="entry name" value="NA(+)_H(+) ANTIPORTER SUBUNIT E1"/>
    <property type="match status" value="1"/>
</dbReference>
<evidence type="ECO:0000256" key="6">
    <source>
        <dbReference type="ARBA" id="ARBA00022989"/>
    </source>
</evidence>
<evidence type="ECO:0000256" key="5">
    <source>
        <dbReference type="ARBA" id="ARBA00022692"/>
    </source>
</evidence>
<evidence type="ECO:0000256" key="3">
    <source>
        <dbReference type="ARBA" id="ARBA00022449"/>
    </source>
</evidence>
<evidence type="ECO:0000256" key="1">
    <source>
        <dbReference type="ARBA" id="ARBA00004651"/>
    </source>
</evidence>
<evidence type="ECO:0000256" key="7">
    <source>
        <dbReference type="ARBA" id="ARBA00023136"/>
    </source>
</evidence>
<dbReference type="NCBIfam" id="NF009292">
    <property type="entry name" value="PRK12651.1-3"/>
    <property type="match status" value="1"/>
</dbReference>
<evidence type="ECO:0000256" key="4">
    <source>
        <dbReference type="ARBA" id="ARBA00022475"/>
    </source>
</evidence>
<evidence type="ECO:0000313" key="9">
    <source>
        <dbReference type="EMBL" id="CAG9620985.1"/>
    </source>
</evidence>
<feature type="transmembrane region" description="Helical" evidence="8">
    <location>
        <begin position="5"/>
        <end position="23"/>
    </location>
</feature>
<dbReference type="EMBL" id="CAKJTJ010000007">
    <property type="protein sequence ID" value="CAG9620985.1"/>
    <property type="molecule type" value="Genomic_DNA"/>
</dbReference>
<keyword evidence="3" id="KW-0813">Transport</keyword>
<protein>
    <submittedName>
        <fullName evidence="9">Na(+)/H(+) antiporter subunit E</fullName>
    </submittedName>
</protein>
<keyword evidence="3" id="KW-0050">Antiport</keyword>
<reference evidence="9 10" key="1">
    <citation type="submission" date="2021-10" db="EMBL/GenBank/DDBJ databases">
        <authorList>
            <person name="Criscuolo A."/>
        </authorList>
    </citation>
    <scope>NUCLEOTIDE SEQUENCE [LARGE SCALE GENOMIC DNA]</scope>
    <source>
        <strain evidence="10">CIP 111883</strain>
    </source>
</reference>
<comment type="caution">
    <text evidence="9">The sequence shown here is derived from an EMBL/GenBank/DDBJ whole genome shotgun (WGS) entry which is preliminary data.</text>
</comment>
<dbReference type="Pfam" id="PF01899">
    <property type="entry name" value="MNHE"/>
    <property type="match status" value="1"/>
</dbReference>
<comment type="subcellular location">
    <subcellularLocation>
        <location evidence="1">Cell membrane</location>
        <topology evidence="1">Multi-pass membrane protein</topology>
    </subcellularLocation>
</comment>
<gene>
    <name evidence="9" type="primary">mrpE_2</name>
    <name evidence="9" type="ORF">BACCIP111883_01757</name>
</gene>
<accession>A0ABM8YLZ7</accession>
<evidence type="ECO:0000256" key="2">
    <source>
        <dbReference type="ARBA" id="ARBA00006228"/>
    </source>
</evidence>
<sequence length="159" mass="18382">MAYQIFINLVIAFAWMLFSNSPVGFNNFLVGYVIGILILLFFRRFLRSDFYMRRVWASMKLAFLFIMELIKANIDVLRVVLKPKLDNKPGIVAVPTKLTTDWEITLLAALISLTPGTLSMDFSKDGKHIYVHALDISNKEQMIRDIQESFERAIMEVTR</sequence>
<name>A0ABM8YLZ7_9BACI</name>
<evidence type="ECO:0000313" key="10">
    <source>
        <dbReference type="Proteomes" id="UP000789833"/>
    </source>
</evidence>